<name>A0ABS7PJT8_9SPHN</name>
<keyword evidence="1" id="KW-0472">Membrane</keyword>
<dbReference type="InterPro" id="IPR002656">
    <property type="entry name" value="Acyl_transf_3_dom"/>
</dbReference>
<reference evidence="3 4" key="1">
    <citation type="submission" date="2021-08" db="EMBL/GenBank/DDBJ databases">
        <authorList>
            <person name="Tuo L."/>
        </authorList>
    </citation>
    <scope>NUCLEOTIDE SEQUENCE [LARGE SCALE GENOMIC DNA]</scope>
    <source>
        <strain evidence="3 4">JCM 31229</strain>
    </source>
</reference>
<dbReference type="EMBL" id="JAINVV010000003">
    <property type="protein sequence ID" value="MBY8821558.1"/>
    <property type="molecule type" value="Genomic_DNA"/>
</dbReference>
<feature type="domain" description="Acyltransferase 3" evidence="2">
    <location>
        <begin position="13"/>
        <end position="357"/>
    </location>
</feature>
<feature type="transmembrane region" description="Helical" evidence="1">
    <location>
        <begin position="20"/>
        <end position="42"/>
    </location>
</feature>
<keyword evidence="4" id="KW-1185">Reference proteome</keyword>
<proteinExistence type="predicted"/>
<feature type="transmembrane region" description="Helical" evidence="1">
    <location>
        <begin position="297"/>
        <end position="315"/>
    </location>
</feature>
<evidence type="ECO:0000313" key="4">
    <source>
        <dbReference type="Proteomes" id="UP000706039"/>
    </source>
</evidence>
<dbReference type="Proteomes" id="UP000706039">
    <property type="component" value="Unassembled WGS sequence"/>
</dbReference>
<feature type="transmembrane region" description="Helical" evidence="1">
    <location>
        <begin position="253"/>
        <end position="277"/>
    </location>
</feature>
<sequence>MRGSNGCAERDGALDALRGIAVLGMILVNLQGSGEAAFGAFVHAEWNGFTFADLVFPLFLLASGLALPLAFDRRDSPAGMGRILRRSILLYLIGLALGALIGGIVFARLDLASIRFTGVLERIAIVYLACALTCRVTRSWIGPAILAVMLLALHGLLLHLPAPGEVAASMAPGQGLSGWLDRALLPGRLFRETWDPEGPLSTLSAIATALIGVAVQRRTMRLDRSVVTTLAAAVLCLILARGALLFWPLNKALWTPSFALLTAGIGLAMLAALRAIWPKLEVQRWAQLTATLGRDALTLYVVHALLTALLVLRVGDERIWALAFNALSTLGLPPGWSSLLYALLGGALSIAITLLLLRRGWRLRV</sequence>
<gene>
    <name evidence="3" type="ORF">K7G82_04595</name>
</gene>
<dbReference type="PANTHER" id="PTHR31061">
    <property type="entry name" value="LD22376P"/>
    <property type="match status" value="1"/>
</dbReference>
<accession>A0ABS7PJT8</accession>
<keyword evidence="1" id="KW-1133">Transmembrane helix</keyword>
<evidence type="ECO:0000259" key="2">
    <source>
        <dbReference type="Pfam" id="PF01757"/>
    </source>
</evidence>
<keyword evidence="1" id="KW-0812">Transmembrane</keyword>
<feature type="transmembrane region" description="Helical" evidence="1">
    <location>
        <begin position="335"/>
        <end position="357"/>
    </location>
</feature>
<feature type="transmembrane region" description="Helical" evidence="1">
    <location>
        <begin position="227"/>
        <end position="247"/>
    </location>
</feature>
<dbReference type="RefSeq" id="WP_222988667.1">
    <property type="nucleotide sequence ID" value="NZ_JAINVV010000003.1"/>
</dbReference>
<protein>
    <submittedName>
        <fullName evidence="3">Heparan-alpha-glucosaminide N-acetyltransferase domain-containing protein</fullName>
    </submittedName>
</protein>
<feature type="transmembrane region" description="Helical" evidence="1">
    <location>
        <begin position="140"/>
        <end position="160"/>
    </location>
</feature>
<evidence type="ECO:0000256" key="1">
    <source>
        <dbReference type="SAM" id="Phobius"/>
    </source>
</evidence>
<comment type="caution">
    <text evidence="3">The sequence shown here is derived from an EMBL/GenBank/DDBJ whole genome shotgun (WGS) entry which is preliminary data.</text>
</comment>
<dbReference type="Pfam" id="PF01757">
    <property type="entry name" value="Acyl_transf_3"/>
    <property type="match status" value="1"/>
</dbReference>
<feature type="transmembrane region" description="Helical" evidence="1">
    <location>
        <begin position="198"/>
        <end position="215"/>
    </location>
</feature>
<dbReference type="PANTHER" id="PTHR31061:SF24">
    <property type="entry name" value="LD22376P"/>
    <property type="match status" value="1"/>
</dbReference>
<evidence type="ECO:0000313" key="3">
    <source>
        <dbReference type="EMBL" id="MBY8821558.1"/>
    </source>
</evidence>
<feature type="transmembrane region" description="Helical" evidence="1">
    <location>
        <begin position="88"/>
        <end position="107"/>
    </location>
</feature>
<feature type="transmembrane region" description="Helical" evidence="1">
    <location>
        <begin position="113"/>
        <end position="133"/>
    </location>
</feature>
<feature type="transmembrane region" description="Helical" evidence="1">
    <location>
        <begin position="48"/>
        <end position="67"/>
    </location>
</feature>
<organism evidence="3 4">
    <name type="scientific">Sphingomonas colocasiae</name>
    <dbReference type="NCBI Taxonomy" id="1848973"/>
    <lineage>
        <taxon>Bacteria</taxon>
        <taxon>Pseudomonadati</taxon>
        <taxon>Pseudomonadota</taxon>
        <taxon>Alphaproteobacteria</taxon>
        <taxon>Sphingomonadales</taxon>
        <taxon>Sphingomonadaceae</taxon>
        <taxon>Sphingomonas</taxon>
    </lineage>
</organism>